<keyword evidence="3" id="KW-1185">Reference proteome</keyword>
<feature type="non-terminal residue" evidence="2">
    <location>
        <position position="1"/>
    </location>
</feature>
<gene>
    <name evidence="2" type="ORF">CPELLU_LOCUS17419</name>
</gene>
<feature type="compositionally biased region" description="Polar residues" evidence="1">
    <location>
        <begin position="31"/>
        <end position="42"/>
    </location>
</feature>
<comment type="caution">
    <text evidence="2">The sequence shown here is derived from an EMBL/GenBank/DDBJ whole genome shotgun (WGS) entry which is preliminary data.</text>
</comment>
<feature type="region of interest" description="Disordered" evidence="1">
    <location>
        <begin position="1"/>
        <end position="42"/>
    </location>
</feature>
<dbReference type="EMBL" id="CAJVQA010029533">
    <property type="protein sequence ID" value="CAG8797215.1"/>
    <property type="molecule type" value="Genomic_DNA"/>
</dbReference>
<name>A0A9N9JV64_9GLOM</name>
<evidence type="ECO:0000313" key="2">
    <source>
        <dbReference type="EMBL" id="CAG8797215.1"/>
    </source>
</evidence>
<reference evidence="2" key="1">
    <citation type="submission" date="2021-06" db="EMBL/GenBank/DDBJ databases">
        <authorList>
            <person name="Kallberg Y."/>
            <person name="Tangrot J."/>
            <person name="Rosling A."/>
        </authorList>
    </citation>
    <scope>NUCLEOTIDE SEQUENCE</scope>
    <source>
        <strain evidence="2">FL966</strain>
    </source>
</reference>
<sequence length="153" mass="17677">MDRKNKTETHQLSGTPSSKESARQMEVYKQPNHSHLEQQQNDVRMYQMPSESESRTYFRMTQHTSRPGIIKTEPPHSELHFLKTRPEGLSYRCFSSSLEGLEYLGKPIIGSPTQSIMQVDMIARWIKEILKEASSNLKTKDARLLAAFYTQNS</sequence>
<dbReference type="AlphaFoldDB" id="A0A9N9JV64"/>
<evidence type="ECO:0000256" key="1">
    <source>
        <dbReference type="SAM" id="MobiDB-lite"/>
    </source>
</evidence>
<accession>A0A9N9JV64</accession>
<protein>
    <submittedName>
        <fullName evidence="2">7175_t:CDS:1</fullName>
    </submittedName>
</protein>
<dbReference type="Proteomes" id="UP000789759">
    <property type="component" value="Unassembled WGS sequence"/>
</dbReference>
<proteinExistence type="predicted"/>
<evidence type="ECO:0000313" key="3">
    <source>
        <dbReference type="Proteomes" id="UP000789759"/>
    </source>
</evidence>
<organism evidence="2 3">
    <name type="scientific">Cetraspora pellucida</name>
    <dbReference type="NCBI Taxonomy" id="1433469"/>
    <lineage>
        <taxon>Eukaryota</taxon>
        <taxon>Fungi</taxon>
        <taxon>Fungi incertae sedis</taxon>
        <taxon>Mucoromycota</taxon>
        <taxon>Glomeromycotina</taxon>
        <taxon>Glomeromycetes</taxon>
        <taxon>Diversisporales</taxon>
        <taxon>Gigasporaceae</taxon>
        <taxon>Cetraspora</taxon>
    </lineage>
</organism>
<feature type="compositionally biased region" description="Polar residues" evidence="1">
    <location>
        <begin position="10"/>
        <end position="19"/>
    </location>
</feature>